<evidence type="ECO:0000256" key="1">
    <source>
        <dbReference type="SAM" id="MobiDB-lite"/>
    </source>
</evidence>
<dbReference type="AlphaFoldDB" id="A0AAV2L7B6"/>
<protein>
    <submittedName>
        <fullName evidence="2">Uncharacterized protein</fullName>
    </submittedName>
</protein>
<feature type="region of interest" description="Disordered" evidence="1">
    <location>
        <begin position="1"/>
        <end position="37"/>
    </location>
</feature>
<feature type="compositionally biased region" description="Basic and acidic residues" evidence="1">
    <location>
        <begin position="14"/>
        <end position="23"/>
    </location>
</feature>
<feature type="compositionally biased region" description="Basic and acidic residues" evidence="1">
    <location>
        <begin position="191"/>
        <end position="205"/>
    </location>
</feature>
<feature type="compositionally biased region" description="Acidic residues" evidence="1">
    <location>
        <begin position="130"/>
        <end position="163"/>
    </location>
</feature>
<sequence length="242" mass="28942">MSKEPQDCKTAPRRPRDLPEPKQQEAVQEPQSDRHLIDTSPVLQKLTSFEEAIGVLFTHVRLLARAFTLRTEQKEQEEEEQQEEEQQEEEQQEQKEQEEEEQQQEQKEQKEQEEKEQQQEEQQEQKEQKEQEEEEEQQEEQKEQEEEQQQEEQQQEEQQEDSEALTLSSHRPRTKDLDQALRVQLIPSRPEPQDLKDFQKQRQSDPLKLSPLISLKLKRRGDRYSHLCSGEHGDFNVKPGPD</sequence>
<organism evidence="2 3">
    <name type="scientific">Knipowitschia caucasica</name>
    <name type="common">Caucasian dwarf goby</name>
    <name type="synonym">Pomatoschistus caucasicus</name>
    <dbReference type="NCBI Taxonomy" id="637954"/>
    <lineage>
        <taxon>Eukaryota</taxon>
        <taxon>Metazoa</taxon>
        <taxon>Chordata</taxon>
        <taxon>Craniata</taxon>
        <taxon>Vertebrata</taxon>
        <taxon>Euteleostomi</taxon>
        <taxon>Actinopterygii</taxon>
        <taxon>Neopterygii</taxon>
        <taxon>Teleostei</taxon>
        <taxon>Neoteleostei</taxon>
        <taxon>Acanthomorphata</taxon>
        <taxon>Gobiaria</taxon>
        <taxon>Gobiiformes</taxon>
        <taxon>Gobioidei</taxon>
        <taxon>Gobiidae</taxon>
        <taxon>Gobiinae</taxon>
        <taxon>Knipowitschia</taxon>
    </lineage>
</organism>
<proteinExistence type="predicted"/>
<evidence type="ECO:0000313" key="3">
    <source>
        <dbReference type="Proteomes" id="UP001497482"/>
    </source>
</evidence>
<dbReference type="Proteomes" id="UP001497482">
    <property type="component" value="Chromosome 21"/>
</dbReference>
<feature type="compositionally biased region" description="Acidic residues" evidence="1">
    <location>
        <begin position="75"/>
        <end position="103"/>
    </location>
</feature>
<name>A0AAV2L7B6_KNICA</name>
<accession>A0AAV2L7B6</accession>
<feature type="compositionally biased region" description="Basic and acidic residues" evidence="1">
    <location>
        <begin position="104"/>
        <end position="129"/>
    </location>
</feature>
<keyword evidence="3" id="KW-1185">Reference proteome</keyword>
<gene>
    <name evidence="2" type="ORF">KC01_LOCUS25029</name>
</gene>
<feature type="region of interest" description="Disordered" evidence="1">
    <location>
        <begin position="71"/>
        <end position="211"/>
    </location>
</feature>
<reference evidence="2 3" key="1">
    <citation type="submission" date="2024-04" db="EMBL/GenBank/DDBJ databases">
        <authorList>
            <person name="Waldvogel A.-M."/>
            <person name="Schoenle A."/>
        </authorList>
    </citation>
    <scope>NUCLEOTIDE SEQUENCE [LARGE SCALE GENOMIC DNA]</scope>
</reference>
<dbReference type="EMBL" id="OZ035843">
    <property type="protein sequence ID" value="CAL1596329.1"/>
    <property type="molecule type" value="Genomic_DNA"/>
</dbReference>
<evidence type="ECO:0000313" key="2">
    <source>
        <dbReference type="EMBL" id="CAL1596329.1"/>
    </source>
</evidence>